<organism evidence="3 4">
    <name type="scientific">Paenibacillus phytorum</name>
    <dbReference type="NCBI Taxonomy" id="2654977"/>
    <lineage>
        <taxon>Bacteria</taxon>
        <taxon>Bacillati</taxon>
        <taxon>Bacillota</taxon>
        <taxon>Bacilli</taxon>
        <taxon>Bacillales</taxon>
        <taxon>Paenibacillaceae</taxon>
        <taxon>Paenibacillus</taxon>
    </lineage>
</organism>
<dbReference type="Proteomes" id="UP000616779">
    <property type="component" value="Unassembled WGS sequence"/>
</dbReference>
<dbReference type="EMBL" id="WHOA01000241">
    <property type="protein sequence ID" value="NOU76187.1"/>
    <property type="molecule type" value="Genomic_DNA"/>
</dbReference>
<feature type="transmembrane region" description="Helical" evidence="1">
    <location>
        <begin position="190"/>
        <end position="214"/>
    </location>
</feature>
<name>A0ABX1Y5M9_9BACL</name>
<accession>A0ABX1Y5M9</accession>
<reference evidence="3 4" key="1">
    <citation type="submission" date="2019-10" db="EMBL/GenBank/DDBJ databases">
        <title>Description of Paenibacillus terrestris sp. nov.</title>
        <authorList>
            <person name="Carlier A."/>
            <person name="Qi S."/>
        </authorList>
    </citation>
    <scope>NUCLEOTIDE SEQUENCE [LARGE SCALE GENOMIC DNA]</scope>
    <source>
        <strain evidence="3 4">LMG 31458</strain>
    </source>
</reference>
<keyword evidence="2" id="KW-0732">Signal</keyword>
<protein>
    <submittedName>
        <fullName evidence="3">Uncharacterized protein</fullName>
    </submittedName>
</protein>
<feature type="transmembrane region" description="Helical" evidence="1">
    <location>
        <begin position="248"/>
        <end position="266"/>
    </location>
</feature>
<feature type="transmembrane region" description="Helical" evidence="1">
    <location>
        <begin position="112"/>
        <end position="143"/>
    </location>
</feature>
<dbReference type="RefSeq" id="WP_171648531.1">
    <property type="nucleotide sequence ID" value="NZ_WHOA01000241.1"/>
</dbReference>
<keyword evidence="1" id="KW-0812">Transmembrane</keyword>
<sequence>MKKTIYIALLFLFAFVLLPSSVMAKSIFEHQTTTIPANQTVDDFIVIGGDALVLGSVANSVVIVNGDVHLGSTSQVKGFVFVIGGKVQQDAGSVINGDVISISLDHATQNSLLIGGGLVLGIWVIQLAGSLIMILIPLLMILLGKHRTASFIEKHRFESMGKLIYTGFFSGMILIAVSLLLLLTVVGIPFILLIGLLIFVAFAFGMTTISYLIAERVQGTSGKSDWIKATLGAFILTSSVNIPILGLLILVVIFLFSFGVATIWFVEKVRKKKRV</sequence>
<evidence type="ECO:0000256" key="1">
    <source>
        <dbReference type="SAM" id="Phobius"/>
    </source>
</evidence>
<comment type="caution">
    <text evidence="3">The sequence shown here is derived from an EMBL/GenBank/DDBJ whole genome shotgun (WGS) entry which is preliminary data.</text>
</comment>
<feature type="chain" id="PRO_5045539578" evidence="2">
    <location>
        <begin position="25"/>
        <end position="275"/>
    </location>
</feature>
<feature type="transmembrane region" description="Helical" evidence="1">
    <location>
        <begin position="163"/>
        <end position="184"/>
    </location>
</feature>
<feature type="signal peptide" evidence="2">
    <location>
        <begin position="1"/>
        <end position="24"/>
    </location>
</feature>
<proteinExistence type="predicted"/>
<keyword evidence="4" id="KW-1185">Reference proteome</keyword>
<keyword evidence="1" id="KW-0472">Membrane</keyword>
<keyword evidence="1" id="KW-1133">Transmembrane helix</keyword>
<gene>
    <name evidence="3" type="ORF">GC098_33370</name>
</gene>
<evidence type="ECO:0000256" key="2">
    <source>
        <dbReference type="SAM" id="SignalP"/>
    </source>
</evidence>
<evidence type="ECO:0000313" key="4">
    <source>
        <dbReference type="Proteomes" id="UP000616779"/>
    </source>
</evidence>
<evidence type="ECO:0000313" key="3">
    <source>
        <dbReference type="EMBL" id="NOU76187.1"/>
    </source>
</evidence>